<dbReference type="InterPro" id="IPR029100">
    <property type="entry name" value="Ntox50"/>
</dbReference>
<feature type="domain" description="Phage head morphogenesis" evidence="1">
    <location>
        <begin position="183"/>
        <end position="287"/>
    </location>
</feature>
<dbReference type="Pfam" id="PF15542">
    <property type="entry name" value="Ntox50"/>
    <property type="match status" value="1"/>
</dbReference>
<dbReference type="InterPro" id="IPR006528">
    <property type="entry name" value="Phage_head_morphogenesis_dom"/>
</dbReference>
<dbReference type="EMBL" id="FRAJ01000005">
    <property type="protein sequence ID" value="SHJ88425.1"/>
    <property type="molecule type" value="Genomic_DNA"/>
</dbReference>
<evidence type="ECO:0000259" key="1">
    <source>
        <dbReference type="Pfam" id="PF04233"/>
    </source>
</evidence>
<dbReference type="STRING" id="1121266.SAMN02745883_00701"/>
<keyword evidence="4" id="KW-1185">Reference proteome</keyword>
<gene>
    <name evidence="3" type="ORF">SAMN02745883_00701</name>
</gene>
<reference evidence="3 4" key="1">
    <citation type="submission" date="2016-11" db="EMBL/GenBank/DDBJ databases">
        <authorList>
            <person name="Jaros S."/>
            <person name="Januszkiewicz K."/>
            <person name="Wedrychowicz H."/>
        </authorList>
    </citation>
    <scope>NUCLEOTIDE SEQUENCE [LARGE SCALE GENOMIC DNA]</scope>
    <source>
        <strain evidence="3 4">DSM 14501</strain>
    </source>
</reference>
<protein>
    <submittedName>
        <fullName evidence="3">Phage putative head morphogenesis protein, SPP1 gp7 family</fullName>
    </submittedName>
</protein>
<evidence type="ECO:0000313" key="4">
    <source>
        <dbReference type="Proteomes" id="UP000184082"/>
    </source>
</evidence>
<dbReference type="NCBIfam" id="TIGR01641">
    <property type="entry name" value="phageSPP1_gp7"/>
    <property type="match status" value="1"/>
</dbReference>
<organism evidence="3 4">
    <name type="scientific">Caminicella sporogenes DSM 14501</name>
    <dbReference type="NCBI Taxonomy" id="1121266"/>
    <lineage>
        <taxon>Bacteria</taxon>
        <taxon>Bacillati</taxon>
        <taxon>Bacillota</taxon>
        <taxon>Clostridia</taxon>
        <taxon>Peptostreptococcales</taxon>
        <taxon>Caminicellaceae</taxon>
        <taxon>Caminicella</taxon>
    </lineage>
</organism>
<feature type="domain" description="Bacterial toxin 50" evidence="2">
    <location>
        <begin position="418"/>
        <end position="510"/>
    </location>
</feature>
<dbReference type="AlphaFoldDB" id="A0A1M6MYA3"/>
<accession>A0A1M6MYA3</accession>
<evidence type="ECO:0000259" key="2">
    <source>
        <dbReference type="Pfam" id="PF15542"/>
    </source>
</evidence>
<name>A0A1M6MYA3_9FIRM</name>
<sequence length="515" mass="59837">MAIYHKNSDRTIETITKAYDKAVKDIEEEIRKIYDKFSTAGKLSPREARKLLNSKISVKELNRIRNKIKHIQDEDIKRRLLSILNAPAYKARITRLEALKQDIYIQSKMIADVELRASTSQYIDTINEAYYKQIYDIQKGLGIGFDIAAMSTRTIETILKNPWSGKHFSERIWHNTDVLAEKLTEIITSGFMSGKSIDKMARELQEYTEYGKYAAIRLVRTETTYMANAAEMESYKECGIEKYIYVATLDNRTSTICQSLDRKVFNVKDGVAGKNMPPMHPFCRSTTRAYLGPDTLKGIKRRARDPKTGKTYLVPADMNYKEWYQKYVVDKYGKDQAEIMKKKLINKASDKKQYKRYKEVLGKDMPVKTFDKFQDLKYNDIERWRKIKRSYGLIKLEKSKIDTVEKAKEYIELLDKTIHEGKQGKHIIGHNNFIDGRSYLTISIEKAQELVNKYAGTGKLQFNKKGEWNKKELIIIDREIGVNVNNNTGEKTPTNKFIIHYSKSGTHIVPTLKER</sequence>
<proteinExistence type="predicted"/>
<dbReference type="Proteomes" id="UP000184082">
    <property type="component" value="Unassembled WGS sequence"/>
</dbReference>
<evidence type="ECO:0000313" key="3">
    <source>
        <dbReference type="EMBL" id="SHJ88425.1"/>
    </source>
</evidence>
<dbReference type="Pfam" id="PF04233">
    <property type="entry name" value="Phage_Mu_F"/>
    <property type="match status" value="1"/>
</dbReference>